<dbReference type="AlphaFoldDB" id="X6LDL9"/>
<keyword evidence="2" id="KW-1185">Reference proteome</keyword>
<proteinExistence type="predicted"/>
<accession>X6LDL9</accession>
<gene>
    <name evidence="1" type="ORF">RFI_38658</name>
</gene>
<dbReference type="EMBL" id="ASPP01045676">
    <property type="protein sequence ID" value="ETN98829.1"/>
    <property type="molecule type" value="Genomic_DNA"/>
</dbReference>
<evidence type="ECO:0008006" key="3">
    <source>
        <dbReference type="Google" id="ProtNLM"/>
    </source>
</evidence>
<dbReference type="Gene3D" id="2.120.10.80">
    <property type="entry name" value="Kelch-type beta propeller"/>
    <property type="match status" value="1"/>
</dbReference>
<reference evidence="1 2" key="1">
    <citation type="journal article" date="2013" name="Curr. Biol.">
        <title>The Genome of the Foraminiferan Reticulomyxa filosa.</title>
        <authorList>
            <person name="Glockner G."/>
            <person name="Hulsmann N."/>
            <person name="Schleicher M."/>
            <person name="Noegel A.A."/>
            <person name="Eichinger L."/>
            <person name="Gallinger C."/>
            <person name="Pawlowski J."/>
            <person name="Sierra R."/>
            <person name="Euteneuer U."/>
            <person name="Pillet L."/>
            <person name="Moustafa A."/>
            <person name="Platzer M."/>
            <person name="Groth M."/>
            <person name="Szafranski K."/>
            <person name="Schliwa M."/>
        </authorList>
    </citation>
    <scope>NUCLEOTIDE SEQUENCE [LARGE SCALE GENOMIC DNA]</scope>
</reference>
<dbReference type="InterPro" id="IPR015915">
    <property type="entry name" value="Kelch-typ_b-propeller"/>
</dbReference>
<evidence type="ECO:0000313" key="1">
    <source>
        <dbReference type="EMBL" id="ETN98829.1"/>
    </source>
</evidence>
<name>X6LDL9_RETFI</name>
<protein>
    <recommendedName>
        <fullName evidence="3">Kelch motif family protein</fullName>
    </recommendedName>
</protein>
<evidence type="ECO:0000313" key="2">
    <source>
        <dbReference type="Proteomes" id="UP000023152"/>
    </source>
</evidence>
<feature type="non-terminal residue" evidence="1">
    <location>
        <position position="153"/>
    </location>
</feature>
<dbReference type="Proteomes" id="UP000023152">
    <property type="component" value="Unassembled WGS sequence"/>
</dbReference>
<dbReference type="SUPFAM" id="SSF117281">
    <property type="entry name" value="Kelch motif"/>
    <property type="match status" value="1"/>
</dbReference>
<sequence>MKSLTGIKNNITQKEEYEFGTQFHCFVPLTMNNEKVINHFILFCYNIGILIKYDEQNKTFNYQKLPICTDLKDFNMYSFAHIYDYIFLFGGANCEWKRTKHVYKYSMKDKIWNQCKITLPVKTNSSFTILSSDDTNVHVIGGFNAKGEIQKMH</sequence>
<organism evidence="1 2">
    <name type="scientific">Reticulomyxa filosa</name>
    <dbReference type="NCBI Taxonomy" id="46433"/>
    <lineage>
        <taxon>Eukaryota</taxon>
        <taxon>Sar</taxon>
        <taxon>Rhizaria</taxon>
        <taxon>Retaria</taxon>
        <taxon>Foraminifera</taxon>
        <taxon>Monothalamids</taxon>
        <taxon>Reticulomyxidae</taxon>
        <taxon>Reticulomyxa</taxon>
    </lineage>
</organism>
<comment type="caution">
    <text evidence="1">The sequence shown here is derived from an EMBL/GenBank/DDBJ whole genome shotgun (WGS) entry which is preliminary data.</text>
</comment>